<comment type="caution">
    <text evidence="2">The sequence shown here is derived from an EMBL/GenBank/DDBJ whole genome shotgun (WGS) entry which is preliminary data.</text>
</comment>
<keyword evidence="3" id="KW-1185">Reference proteome</keyword>
<dbReference type="Proteomes" id="UP001201812">
    <property type="component" value="Unassembled WGS sequence"/>
</dbReference>
<evidence type="ECO:0000313" key="2">
    <source>
        <dbReference type="EMBL" id="KAI1714991.1"/>
    </source>
</evidence>
<dbReference type="AlphaFoldDB" id="A0AAD4N2T5"/>
<feature type="region of interest" description="Disordered" evidence="1">
    <location>
        <begin position="139"/>
        <end position="204"/>
    </location>
</feature>
<dbReference type="Gene3D" id="3.30.420.10">
    <property type="entry name" value="Ribonuclease H-like superfamily/Ribonuclease H"/>
    <property type="match status" value="1"/>
</dbReference>
<sequence length="735" mass="82092">MGDIRANYLQGMTELYRKKTSNSVLMDRQEYHARLERLMVLENPSVHKTAADYRILRTSEVSMQADVNGIQTPKLIKRGTNLLYLPIEEMYDTIHSAHIQLKHAGRNRIQRFFRNRYCNITKDCIMAYLSTCQNCPRRKRPNGLPNCNRSRNSDVDLEDDEDDFDDENEHKDLYGQHSSDQSESTEKDSKANGGRQNVPNPVFMNAPTRSVEATVVSTTPLSMNFLPHSVSGKKKQLRAGGDESFSRGQVDVLDMQKQPDGEYRWILHYMNLTTREVRLRPLRSGTARETADILVDIYSEQGAPVVLQSLINGRGFAEEVVREVSKIWPQCKQLHSFVKSGPSAERIENVLLSQLSNMMKRHETNSWAGMLRYLQWEFNTTYNSDLDRTPIECAFGRKPALGLKSSKLLDAIYEKAQSEEEILEYLQDAELLRLSAFCSTTVSQQPNEHNIGHPSKRARILGLNTARHSPPQTSANNSVHHYLDNIQNLTLPTTSASLNSGNLLPFHQQSSNMATNIGSTPNLSNTPQHDLLQPTGPASQCTSRKQSTVGVEHLGQDQMSHQQQQHIGGMHQTIPGHTMSNNQTTFLEYVDQSAGNVGQPRNPMGQHAGGAEMSHHDPMMGQGNLPQSQQTAVTYIHQGNSNALDVYSAMIGSMNTGQQGMAQQNPQQHQGLDMNNPGNPTSSSIKSEMLELAAAQQQQQANMAQQPSPNCGVNPNGMIAMEVNNCVANQNSHHC</sequence>
<dbReference type="GO" id="GO:0003676">
    <property type="term" value="F:nucleic acid binding"/>
    <property type="evidence" value="ECO:0007669"/>
    <property type="project" value="InterPro"/>
</dbReference>
<dbReference type="InterPro" id="IPR012337">
    <property type="entry name" value="RNaseH-like_sf"/>
</dbReference>
<reference evidence="2" key="1">
    <citation type="submission" date="2022-01" db="EMBL/GenBank/DDBJ databases">
        <title>Genome Sequence Resource for Two Populations of Ditylenchus destructor, the Migratory Endoparasitic Phytonematode.</title>
        <authorList>
            <person name="Zhang H."/>
            <person name="Lin R."/>
            <person name="Xie B."/>
        </authorList>
    </citation>
    <scope>NUCLEOTIDE SEQUENCE</scope>
    <source>
        <strain evidence="2">BazhouSP</strain>
    </source>
</reference>
<protein>
    <submittedName>
        <fullName evidence="2">SCAN domain-containing protein 3</fullName>
    </submittedName>
</protein>
<proteinExistence type="predicted"/>
<name>A0AAD4N2T5_9BILA</name>
<feature type="compositionally biased region" description="Low complexity" evidence="1">
    <location>
        <begin position="657"/>
        <end position="671"/>
    </location>
</feature>
<organism evidence="2 3">
    <name type="scientific">Ditylenchus destructor</name>
    <dbReference type="NCBI Taxonomy" id="166010"/>
    <lineage>
        <taxon>Eukaryota</taxon>
        <taxon>Metazoa</taxon>
        <taxon>Ecdysozoa</taxon>
        <taxon>Nematoda</taxon>
        <taxon>Chromadorea</taxon>
        <taxon>Rhabditida</taxon>
        <taxon>Tylenchina</taxon>
        <taxon>Tylenchomorpha</taxon>
        <taxon>Sphaerularioidea</taxon>
        <taxon>Anguinidae</taxon>
        <taxon>Anguininae</taxon>
        <taxon>Ditylenchus</taxon>
    </lineage>
</organism>
<gene>
    <name evidence="2" type="ORF">DdX_08268</name>
</gene>
<dbReference type="InterPro" id="IPR036397">
    <property type="entry name" value="RNaseH_sf"/>
</dbReference>
<evidence type="ECO:0000256" key="1">
    <source>
        <dbReference type="SAM" id="MobiDB-lite"/>
    </source>
</evidence>
<accession>A0AAD4N2T5</accession>
<evidence type="ECO:0000313" key="3">
    <source>
        <dbReference type="Proteomes" id="UP001201812"/>
    </source>
</evidence>
<feature type="compositionally biased region" description="Acidic residues" evidence="1">
    <location>
        <begin position="155"/>
        <end position="167"/>
    </location>
</feature>
<dbReference type="EMBL" id="JAKKPZ010000012">
    <property type="protein sequence ID" value="KAI1714991.1"/>
    <property type="molecule type" value="Genomic_DNA"/>
</dbReference>
<feature type="region of interest" description="Disordered" evidence="1">
    <location>
        <begin position="657"/>
        <end position="684"/>
    </location>
</feature>
<dbReference type="SUPFAM" id="SSF53098">
    <property type="entry name" value="Ribonuclease H-like"/>
    <property type="match status" value="1"/>
</dbReference>